<feature type="compositionally biased region" description="Acidic residues" evidence="1">
    <location>
        <begin position="105"/>
        <end position="127"/>
    </location>
</feature>
<protein>
    <submittedName>
        <fullName evidence="3">Uncharacterized protein</fullName>
    </submittedName>
</protein>
<gene>
    <name evidence="3" type="ORF">ERS852523_02417</name>
</gene>
<feature type="compositionally biased region" description="Acidic residues" evidence="1">
    <location>
        <begin position="84"/>
        <end position="98"/>
    </location>
</feature>
<dbReference type="EMBL" id="CZAW01000025">
    <property type="protein sequence ID" value="CUP67653.1"/>
    <property type="molecule type" value="Genomic_DNA"/>
</dbReference>
<feature type="transmembrane region" description="Helical" evidence="2">
    <location>
        <begin position="25"/>
        <end position="47"/>
    </location>
</feature>
<accession>A0A174Q332</accession>
<evidence type="ECO:0000313" key="3">
    <source>
        <dbReference type="EMBL" id="CUP67653.1"/>
    </source>
</evidence>
<keyword evidence="2" id="KW-0812">Transmembrane</keyword>
<dbReference type="Proteomes" id="UP000095712">
    <property type="component" value="Unassembled WGS sequence"/>
</dbReference>
<keyword evidence="2" id="KW-1133">Transmembrane helix</keyword>
<evidence type="ECO:0000313" key="4">
    <source>
        <dbReference type="Proteomes" id="UP000095712"/>
    </source>
</evidence>
<evidence type="ECO:0000256" key="1">
    <source>
        <dbReference type="SAM" id="MobiDB-lite"/>
    </source>
</evidence>
<dbReference type="AlphaFoldDB" id="A0A174Q332"/>
<dbReference type="RefSeq" id="WP_055151944.1">
    <property type="nucleotide sequence ID" value="NZ_CZAW01000025.1"/>
</dbReference>
<proteinExistence type="predicted"/>
<name>A0A174Q332_9FIRM</name>
<feature type="compositionally biased region" description="Acidic residues" evidence="1">
    <location>
        <begin position="145"/>
        <end position="156"/>
    </location>
</feature>
<evidence type="ECO:0000256" key="2">
    <source>
        <dbReference type="SAM" id="Phobius"/>
    </source>
</evidence>
<organism evidence="3 4">
    <name type="scientific">Blautia wexlerae</name>
    <dbReference type="NCBI Taxonomy" id="418240"/>
    <lineage>
        <taxon>Bacteria</taxon>
        <taxon>Bacillati</taxon>
        <taxon>Bacillota</taxon>
        <taxon>Clostridia</taxon>
        <taxon>Lachnospirales</taxon>
        <taxon>Lachnospiraceae</taxon>
        <taxon>Blautia</taxon>
    </lineage>
</organism>
<reference evidence="3 4" key="1">
    <citation type="submission" date="2015-09" db="EMBL/GenBank/DDBJ databases">
        <authorList>
            <consortium name="Pathogen Informatics"/>
        </authorList>
    </citation>
    <scope>NUCLEOTIDE SEQUENCE [LARGE SCALE GENOMIC DNA]</scope>
    <source>
        <strain evidence="3 4">2789STDY5834911</strain>
    </source>
</reference>
<keyword evidence="2" id="KW-0472">Membrane</keyword>
<sequence>MSQKKVDAYKARKGLHNKTDRKEKVLFGLEMFAWAFICVVIVAWIGYSAYVKVTGAKENVVQNTVMDTTALDNYISNLSANTSDDADGADTDTAEEDTTASTDTDSADADSTDDAADASETESSDTDAADKAEVEDNTATADDKETSDDASAETTDDAVTADADSTDAK</sequence>
<feature type="region of interest" description="Disordered" evidence="1">
    <location>
        <begin position="78"/>
        <end position="169"/>
    </location>
</feature>